<sequence length="64" mass="7516">MGVKKSVFAYALKYGGELLEELLEYLGKKEYADYVKENRLSIANFLEETELVVDFYVYRILINL</sequence>
<name>A0A4P8XF83_9BACL</name>
<dbReference type="EMBL" id="CP040396">
    <property type="protein sequence ID" value="QCT01022.1"/>
    <property type="molecule type" value="Genomic_DNA"/>
</dbReference>
<gene>
    <name evidence="1" type="ORF">E6C60_0297</name>
</gene>
<accession>A0A4P8XF83</accession>
<dbReference type="AlphaFoldDB" id="A0A4P8XF83"/>
<evidence type="ECO:0000313" key="1">
    <source>
        <dbReference type="EMBL" id="QCT01022.1"/>
    </source>
</evidence>
<evidence type="ECO:0000313" key="2">
    <source>
        <dbReference type="Proteomes" id="UP000300879"/>
    </source>
</evidence>
<reference evidence="1 2" key="1">
    <citation type="submission" date="2019-05" db="EMBL/GenBank/DDBJ databases">
        <authorList>
            <person name="Chen C."/>
        </authorList>
    </citation>
    <scope>NUCLEOTIDE SEQUENCE [LARGE SCALE GENOMIC DNA]</scope>
    <source>
        <strain evidence="1 2">HB172198</strain>
    </source>
</reference>
<proteinExistence type="predicted"/>
<dbReference type="KEGG" id="palo:E6C60_0297"/>
<dbReference type="Proteomes" id="UP000300879">
    <property type="component" value="Chromosome"/>
</dbReference>
<keyword evidence="2" id="KW-1185">Reference proteome</keyword>
<organism evidence="1 2">
    <name type="scientific">Paenibacillus algicola</name>
    <dbReference type="NCBI Taxonomy" id="2565926"/>
    <lineage>
        <taxon>Bacteria</taxon>
        <taxon>Bacillati</taxon>
        <taxon>Bacillota</taxon>
        <taxon>Bacilli</taxon>
        <taxon>Bacillales</taxon>
        <taxon>Paenibacillaceae</taxon>
        <taxon>Paenibacillus</taxon>
    </lineage>
</organism>
<protein>
    <submittedName>
        <fullName evidence="1">Uncharacterized protein</fullName>
    </submittedName>
</protein>